<feature type="domain" description="PRISE-like Rossmann-fold" evidence="1">
    <location>
        <begin position="62"/>
        <end position="293"/>
    </location>
</feature>
<reference evidence="2 3" key="1">
    <citation type="submission" date="2023-07" db="EMBL/GenBank/DDBJ databases">
        <title>Sorghum-associated microbial communities from plants grown in Nebraska, USA.</title>
        <authorList>
            <person name="Schachtman D."/>
        </authorList>
    </citation>
    <scope>NUCLEOTIDE SEQUENCE [LARGE SCALE GENOMIC DNA]</scope>
    <source>
        <strain evidence="2 3">DS1781</strain>
    </source>
</reference>
<evidence type="ECO:0000259" key="1">
    <source>
        <dbReference type="Pfam" id="PF22917"/>
    </source>
</evidence>
<sequence>MQQKKTALIAGASGIVGRGIAERLAGEGWRVLCASRSGGGALPGTEGLAVDLMDAEACARAVAPHTGITHVFHAAFQPALSRADEVAPNLAMLRNVIEAAQQASPALRKVVLVTGAKFYGIQWSASPTPCRESDPRQLPPNFYYDQEDWLREASRGAHWRWANLIPPFVSGYAVGNPMNLVLGIGLYAAVCKELGMPLRFPGSVDAFEALHQIADARQIGAAAAWAADAPAAEDEAFNVTNGDPARWRQTWPVIAGALGMSCAEPKTLPLADMMPAQQPVWDRIARRHALRSIDIARIVDWRWMDYMLRQSHDIVLATAKIRRAGFHDCIDTDATLVQRLRELQTSEVLPS</sequence>
<dbReference type="Proteomes" id="UP001184230">
    <property type="component" value="Unassembled WGS sequence"/>
</dbReference>
<dbReference type="Pfam" id="PF22917">
    <property type="entry name" value="PRISE"/>
    <property type="match status" value="1"/>
</dbReference>
<dbReference type="CDD" id="cd08948">
    <property type="entry name" value="5beta-POR_like_SDR_a"/>
    <property type="match status" value="1"/>
</dbReference>
<name>A0ABU1N9C4_9BURK</name>
<dbReference type="RefSeq" id="WP_309898809.1">
    <property type="nucleotide sequence ID" value="NZ_JAVDRF010000002.1"/>
</dbReference>
<comment type="caution">
    <text evidence="2">The sequence shown here is derived from an EMBL/GenBank/DDBJ whole genome shotgun (WGS) entry which is preliminary data.</text>
</comment>
<evidence type="ECO:0000313" key="2">
    <source>
        <dbReference type="EMBL" id="MDR6535053.1"/>
    </source>
</evidence>
<dbReference type="InterPro" id="IPR036291">
    <property type="entry name" value="NAD(P)-bd_dom_sf"/>
</dbReference>
<proteinExistence type="predicted"/>
<keyword evidence="3" id="KW-1185">Reference proteome</keyword>
<dbReference type="InterPro" id="IPR055222">
    <property type="entry name" value="PRISE-like_Rossmann-fold"/>
</dbReference>
<dbReference type="EMBL" id="JAVDRF010000002">
    <property type="protein sequence ID" value="MDR6535053.1"/>
    <property type="molecule type" value="Genomic_DNA"/>
</dbReference>
<evidence type="ECO:0000313" key="3">
    <source>
        <dbReference type="Proteomes" id="UP001184230"/>
    </source>
</evidence>
<dbReference type="SUPFAM" id="SSF51735">
    <property type="entry name" value="NAD(P)-binding Rossmann-fold domains"/>
    <property type="match status" value="1"/>
</dbReference>
<dbReference type="Gene3D" id="3.40.50.720">
    <property type="entry name" value="NAD(P)-binding Rossmann-like Domain"/>
    <property type="match status" value="1"/>
</dbReference>
<accession>A0ABU1N9C4</accession>
<organism evidence="2 3">
    <name type="scientific">Variovorax soli</name>
    <dbReference type="NCBI Taxonomy" id="376815"/>
    <lineage>
        <taxon>Bacteria</taxon>
        <taxon>Pseudomonadati</taxon>
        <taxon>Pseudomonadota</taxon>
        <taxon>Betaproteobacteria</taxon>
        <taxon>Burkholderiales</taxon>
        <taxon>Comamonadaceae</taxon>
        <taxon>Variovorax</taxon>
    </lineage>
</organism>
<dbReference type="PANTHER" id="PTHR32487:SF0">
    <property type="entry name" value="3-OXO-DELTA(4,5)-STEROID 5-BETA-REDUCTASE"/>
    <property type="match status" value="1"/>
</dbReference>
<dbReference type="PANTHER" id="PTHR32487">
    <property type="entry name" value="3-OXO-DELTA(4,5)-STEROID 5-BETA-REDUCTASE"/>
    <property type="match status" value="1"/>
</dbReference>
<gene>
    <name evidence="2" type="ORF">J2739_000813</name>
</gene>
<protein>
    <submittedName>
        <fullName evidence="2">Nucleoside-diphosphate-sugar epimerase</fullName>
    </submittedName>
</protein>